<evidence type="ECO:0000313" key="9">
    <source>
        <dbReference type="EMBL" id="BAC08025.1"/>
    </source>
</evidence>
<evidence type="ECO:0000256" key="6">
    <source>
        <dbReference type="ARBA" id="ARBA00023284"/>
    </source>
</evidence>
<protein>
    <recommendedName>
        <fullName evidence="7">Bacterioferritin comigratory protein</fullName>
    </recommendedName>
</protein>
<keyword evidence="10" id="KW-1185">Reference proteome</keyword>
<dbReference type="PATRIC" id="fig|197221.4.peg.498"/>
<organism evidence="9 10">
    <name type="scientific">Thermosynechococcus vestitus (strain NIES-2133 / IAM M-273 / BP-1)</name>
    <dbReference type="NCBI Taxonomy" id="197221"/>
    <lineage>
        <taxon>Bacteria</taxon>
        <taxon>Bacillati</taxon>
        <taxon>Cyanobacteriota</taxon>
        <taxon>Cyanophyceae</taxon>
        <taxon>Acaryochloridales</taxon>
        <taxon>Thermosynechococcaceae</taxon>
        <taxon>Thermosynechococcus</taxon>
    </lineage>
</organism>
<name>Q8DLL3_THEVB</name>
<dbReference type="Gene3D" id="3.40.30.10">
    <property type="entry name" value="Glutaredoxin"/>
    <property type="match status" value="1"/>
</dbReference>
<evidence type="ECO:0000256" key="4">
    <source>
        <dbReference type="ARBA" id="ARBA00023002"/>
    </source>
</evidence>
<dbReference type="EnsemblBacteria" id="BAC08025">
    <property type="protein sequence ID" value="BAC08025"/>
    <property type="gene ID" value="BAC08025"/>
</dbReference>
<evidence type="ECO:0000313" key="10">
    <source>
        <dbReference type="Proteomes" id="UP000000440"/>
    </source>
</evidence>
<evidence type="ECO:0000256" key="5">
    <source>
        <dbReference type="ARBA" id="ARBA00023157"/>
    </source>
</evidence>
<gene>
    <name evidence="9" type="ordered locus">tsr0473</name>
</gene>
<proteinExistence type="predicted"/>
<dbReference type="STRING" id="197221.gene:10747062"/>
<comment type="function">
    <text evidence="1">Thiol-specific peroxidase that catalyzes the reduction of hydrogen peroxide and organic hydroperoxides to water and alcohols, respectively. Plays a role in cell protection against oxidative stress by detoxifying peroxides and as sensor of hydrogen peroxide-mediated signaling events.</text>
</comment>
<dbReference type="EMBL" id="BA000039">
    <property type="protein sequence ID" value="BAC08025.1"/>
    <property type="molecule type" value="Genomic_DNA"/>
</dbReference>
<evidence type="ECO:0000259" key="8">
    <source>
        <dbReference type="Pfam" id="PF00578"/>
    </source>
</evidence>
<dbReference type="GO" id="GO:0005737">
    <property type="term" value="C:cytoplasm"/>
    <property type="evidence" value="ECO:0007669"/>
    <property type="project" value="TreeGrafter"/>
</dbReference>
<dbReference type="GO" id="GO:0045454">
    <property type="term" value="P:cell redox homeostasis"/>
    <property type="evidence" value="ECO:0007669"/>
    <property type="project" value="TreeGrafter"/>
</dbReference>
<reference evidence="9 10" key="1">
    <citation type="journal article" date="2002" name="DNA Res.">
        <title>Complete genome structure of the thermophilic cyanobacterium Thermosynechococcus elongatus BP-1.</title>
        <authorList>
            <person name="Nakamura Y."/>
            <person name="Kaneko T."/>
            <person name="Sato S."/>
            <person name="Ikeuchi M."/>
            <person name="Katoh H."/>
            <person name="Sasamoto S."/>
            <person name="Watanabe A."/>
            <person name="Iriguchi M."/>
            <person name="Kawashima K."/>
            <person name="Kimura T."/>
            <person name="Kishida Y."/>
            <person name="Kiyokawa C."/>
            <person name="Kohara M."/>
            <person name="Matsumoto M."/>
            <person name="Matsuno A."/>
            <person name="Nakazaki N."/>
            <person name="Shimpo S."/>
            <person name="Sugimoto M."/>
            <person name="Takeuchi C."/>
            <person name="Yamada M."/>
            <person name="Tabata S."/>
        </authorList>
    </citation>
    <scope>NUCLEOTIDE SEQUENCE [LARGE SCALE GENOMIC DNA]</scope>
    <source>
        <strain evidence="10">IAM M-273 / NIES-2133 / BP-1</strain>
    </source>
</reference>
<dbReference type="InterPro" id="IPR050924">
    <property type="entry name" value="Peroxiredoxin_BCP/PrxQ"/>
</dbReference>
<feature type="domain" description="Alkyl hydroperoxide reductase subunit C/ Thiol specific antioxidant" evidence="8">
    <location>
        <begin position="4"/>
        <end position="55"/>
    </location>
</feature>
<dbReference type="PANTHER" id="PTHR42801">
    <property type="entry name" value="THIOREDOXIN-DEPENDENT PEROXIDE REDUCTASE"/>
    <property type="match status" value="1"/>
</dbReference>
<evidence type="ECO:0000256" key="7">
    <source>
        <dbReference type="ARBA" id="ARBA00041373"/>
    </source>
</evidence>
<keyword evidence="2" id="KW-0575">Peroxidase</keyword>
<keyword evidence="5" id="KW-1015">Disulfide bond</keyword>
<dbReference type="eggNOG" id="COG1225">
    <property type="taxonomic scope" value="Bacteria"/>
</dbReference>
<dbReference type="SUPFAM" id="SSF52833">
    <property type="entry name" value="Thioredoxin-like"/>
    <property type="match status" value="1"/>
</dbReference>
<evidence type="ECO:0000256" key="2">
    <source>
        <dbReference type="ARBA" id="ARBA00022559"/>
    </source>
</evidence>
<keyword evidence="3" id="KW-0049">Antioxidant</keyword>
<keyword evidence="4" id="KW-0560">Oxidoreductase</keyword>
<dbReference type="PANTHER" id="PTHR42801:SF4">
    <property type="entry name" value="AHPC_TSA FAMILY PROTEIN"/>
    <property type="match status" value="1"/>
</dbReference>
<keyword evidence="6" id="KW-0676">Redox-active center</keyword>
<evidence type="ECO:0000256" key="1">
    <source>
        <dbReference type="ARBA" id="ARBA00003330"/>
    </source>
</evidence>
<accession>Q8DLL3</accession>
<dbReference type="Pfam" id="PF00578">
    <property type="entry name" value="AhpC-TSA"/>
    <property type="match status" value="1"/>
</dbReference>
<sequence>MARQQGFQKNHQLPFLILSDPDNKVRQRYGASSLFGLFPGRVTYVIDKEGVVRYVFDSMLNFKAHVDEALKILRQL</sequence>
<dbReference type="Proteomes" id="UP000000440">
    <property type="component" value="Chromosome"/>
</dbReference>
<dbReference type="InterPro" id="IPR000866">
    <property type="entry name" value="AhpC/TSA"/>
</dbReference>
<dbReference type="GO" id="GO:0034599">
    <property type="term" value="P:cellular response to oxidative stress"/>
    <property type="evidence" value="ECO:0007669"/>
    <property type="project" value="TreeGrafter"/>
</dbReference>
<dbReference type="AlphaFoldDB" id="Q8DLL3"/>
<evidence type="ECO:0000256" key="3">
    <source>
        <dbReference type="ARBA" id="ARBA00022862"/>
    </source>
</evidence>
<dbReference type="KEGG" id="tel:tsr0473"/>
<dbReference type="InterPro" id="IPR036249">
    <property type="entry name" value="Thioredoxin-like_sf"/>
</dbReference>
<dbReference type="GO" id="GO:0008379">
    <property type="term" value="F:thioredoxin peroxidase activity"/>
    <property type="evidence" value="ECO:0007669"/>
    <property type="project" value="TreeGrafter"/>
</dbReference>